<sequence>MRRILYLSIFVILFSQPAYSQVTEQGLAQELRKIPVAPSPNASALGKFGDVPVSLSTGIPSISIPFFNYQDQQKRLAMGISLSYHAGGHKVEDMASNVGLGWALNAGGVVSRTMRGRPDDDPYGYINTSVLPYLNTGANARLNSYPGSGTPISEGICLGNSSDYGVVKEVAENERDGECDIFTFNVGGTTGKFFFRKNSSIQLLTQSNIKVSFEPVPGINFTKIDRFIIIDEKGIKYIFDQKEVSHAVNSIAGGFADPAYVSSWYVSKIISADGLDEISLDYYTTSTGLMYEGAFSDSYRSDITRTQSHDILSGTNFVEARREIYMYDSKKIKSISFPDSTRILFNYGFARLDYAGDYALTEIRIKNQLLEKSFALNYDHFETPVCNYTGCVPSITPSPNDGYKRLRLRSVTEKSAGKSLAPYTFEYNSFALPVRNSKKTDWWGYYNNGQSVPMYPPHVPGSDYTTPIFYGGDAVPSEQHAQAWILDKIFYPTGGNTRFVYELNDGFNEGSYRMVGGLRVKRTEDFEPVTGKLNIANYTYRKHDGTSSGVLHKKPMHTWYWASRYMNYREDEGDVPFYEYQMSETAAPSQTLSYFNGSPVVYTRVTVDKNQNGLNNGYSVHEFIATPPNMISEQSFPFLQRQDIEWAQGLQKKDSVFDSNNSLINTTENEYDIHIECPLDIDQNSRNLIAGLIHFDELGTSTMNLFAVRTYVICFGRSELKRTITRSYSAGMADYVENITEHTYDPQYFVPVKTRTQNGKSEPLETRMYYPFSYNTTGFPNRTAMMNANRQEDIISTELWIQKGTSFFLKKSLVTDYGIFNGNLLKEGKTILLETDELLSEATVGSFNPSLLKRHPAFKDNLLVTGYDGRGRYAGMEYPGQLNYAFVWGIGNNYPVATVKNAKLSDVAYTSFETDGSGYWENIQPAGIVSGAGVSGIRFYEGSGFTISRSGLDASKEYKVSYWSRNGAYTVSGTQSGWPREMNAVVVNGQTWRCYQHVVSGLANITVSGSGTLDELRLCPRKAEMTSVAYNPLTGVNTQVDAKDLLVYYEYDEFFRLRVVKDQQGNIVKQICYNYANAKDPCSTDASLPDWQPTGNTRCKPCTANNAYASDRQEREEKDMNPLSGTYNTMRWTETGRSRECSAPAEWQTQSVFCEQVGGVNTGNVISVQRDLNPCSVTYNQTRNVAVQDHAACPPPGCNTVNCSGQGMKCVNGNCETGVKIYTASVFNPSTGMYDCTYHYEFSDGSWSADYMEQSGGECPIF</sequence>
<accession>A0A3N4PBG4</accession>
<gene>
    <name evidence="2" type="ORF">EGT74_27115</name>
</gene>
<comment type="caution">
    <text evidence="2">The sequence shown here is derived from an EMBL/GenBank/DDBJ whole genome shotgun (WGS) entry which is preliminary data.</text>
</comment>
<reference evidence="2 3" key="1">
    <citation type="submission" date="2018-11" db="EMBL/GenBank/DDBJ databases">
        <title>Chitinophaga lutea sp.nov., isolate from arsenic contaminated soil.</title>
        <authorList>
            <person name="Zong Y."/>
        </authorList>
    </citation>
    <scope>NUCLEOTIDE SEQUENCE [LARGE SCALE GENOMIC DNA]</scope>
    <source>
        <strain evidence="2 3">ZY74</strain>
    </source>
</reference>
<feature type="chain" id="PRO_5017985036" description="RHS repeat protein" evidence="1">
    <location>
        <begin position="21"/>
        <end position="1262"/>
    </location>
</feature>
<name>A0A3N4PBG4_9BACT</name>
<dbReference type="EMBL" id="RPDH01000003">
    <property type="protein sequence ID" value="RPE06022.1"/>
    <property type="molecule type" value="Genomic_DNA"/>
</dbReference>
<proteinExistence type="predicted"/>
<organism evidence="2 3">
    <name type="scientific">Chitinophaga lutea</name>
    <dbReference type="NCBI Taxonomy" id="2488634"/>
    <lineage>
        <taxon>Bacteria</taxon>
        <taxon>Pseudomonadati</taxon>
        <taxon>Bacteroidota</taxon>
        <taxon>Chitinophagia</taxon>
        <taxon>Chitinophagales</taxon>
        <taxon>Chitinophagaceae</taxon>
        <taxon>Chitinophaga</taxon>
    </lineage>
</organism>
<evidence type="ECO:0000256" key="1">
    <source>
        <dbReference type="SAM" id="SignalP"/>
    </source>
</evidence>
<dbReference type="OrthoDB" id="680656at2"/>
<evidence type="ECO:0000313" key="3">
    <source>
        <dbReference type="Proteomes" id="UP000278351"/>
    </source>
</evidence>
<evidence type="ECO:0000313" key="2">
    <source>
        <dbReference type="EMBL" id="RPE06022.1"/>
    </source>
</evidence>
<feature type="signal peptide" evidence="1">
    <location>
        <begin position="1"/>
        <end position="20"/>
    </location>
</feature>
<dbReference type="RefSeq" id="WP_123849673.1">
    <property type="nucleotide sequence ID" value="NZ_RPDH01000003.1"/>
</dbReference>
<evidence type="ECO:0008006" key="4">
    <source>
        <dbReference type="Google" id="ProtNLM"/>
    </source>
</evidence>
<keyword evidence="3" id="KW-1185">Reference proteome</keyword>
<protein>
    <recommendedName>
        <fullName evidence="4">RHS repeat protein</fullName>
    </recommendedName>
</protein>
<dbReference type="Proteomes" id="UP000278351">
    <property type="component" value="Unassembled WGS sequence"/>
</dbReference>
<dbReference type="AlphaFoldDB" id="A0A3N4PBG4"/>
<keyword evidence="1" id="KW-0732">Signal</keyword>